<protein>
    <recommendedName>
        <fullName evidence="6">S-adenosyl-L-methionine-dependent methyltransferase</fullName>
        <ecNumber evidence="6">2.1.1.-</ecNumber>
    </recommendedName>
</protein>
<evidence type="ECO:0000256" key="3">
    <source>
        <dbReference type="ARBA" id="ARBA00022603"/>
    </source>
</evidence>
<dbReference type="Pfam" id="PF04072">
    <property type="entry name" value="LCM"/>
    <property type="match status" value="1"/>
</dbReference>
<reference evidence="7 8" key="1">
    <citation type="submission" date="2019-10" db="EMBL/GenBank/DDBJ databases">
        <title>Nocardia macrotermitis sp. nov. and Nocardia aurantia sp. nov., isolated from the gut of fungus growing-termite Macrotermes natalensis.</title>
        <authorList>
            <person name="Benndorf R."/>
            <person name="Schwitalla J."/>
            <person name="Martin K."/>
            <person name="De Beer W."/>
            <person name="Kaster A.-K."/>
            <person name="Vollmers J."/>
            <person name="Poulsen M."/>
            <person name="Beemelmanns C."/>
        </authorList>
    </citation>
    <scope>NUCLEOTIDE SEQUENCE [LARGE SCALE GENOMIC DNA]</scope>
    <source>
        <strain evidence="7 8">RB56</strain>
    </source>
</reference>
<dbReference type="PANTHER" id="PTHR43619:SF2">
    <property type="entry name" value="S-ADENOSYL-L-METHIONINE-DEPENDENT METHYLTRANSFERASES SUPERFAMILY PROTEIN"/>
    <property type="match status" value="1"/>
</dbReference>
<keyword evidence="3 6" id="KW-0489">Methyltransferase</keyword>
<dbReference type="InterPro" id="IPR011610">
    <property type="entry name" value="SAM_mthyl_Trfase_ML2640-like"/>
</dbReference>
<gene>
    <name evidence="7" type="ORF">NRB56_63130</name>
</gene>
<name>A0A7K0DY31_9NOCA</name>
<dbReference type="PANTHER" id="PTHR43619">
    <property type="entry name" value="S-ADENOSYL-L-METHIONINE-DEPENDENT METHYLTRANSFERASE YKTD-RELATED"/>
    <property type="match status" value="1"/>
</dbReference>
<dbReference type="EMBL" id="WEGI01000015">
    <property type="protein sequence ID" value="MQY30710.1"/>
    <property type="molecule type" value="Genomic_DNA"/>
</dbReference>
<dbReference type="InterPro" id="IPR007213">
    <property type="entry name" value="Ppm1/Ppm2/Tcmp"/>
</dbReference>
<evidence type="ECO:0000256" key="1">
    <source>
        <dbReference type="ARBA" id="ARBA00003907"/>
    </source>
</evidence>
<evidence type="ECO:0000256" key="6">
    <source>
        <dbReference type="RuleBase" id="RU362030"/>
    </source>
</evidence>
<comment type="similarity">
    <text evidence="2 6">Belongs to the UPF0677 family.</text>
</comment>
<keyword evidence="4 7" id="KW-0808">Transferase</keyword>
<comment type="function">
    <text evidence="1 6">Exhibits S-adenosyl-L-methionine-dependent methyltransferase activity.</text>
</comment>
<dbReference type="NCBIfam" id="TIGR00027">
    <property type="entry name" value="mthyl_TIGR00027"/>
    <property type="match status" value="1"/>
</dbReference>
<dbReference type="AlphaFoldDB" id="A0A7K0DY31"/>
<sequence>MPYRTAVETTGIMTGTGSMIASVSDTARWVAVHRAWETERPDALFRDPLASRLAGEPGRAILRAAPAKLRRGWWIVSRTRLIDELIAVALAQGCDLVLNLAAGLDARPYRMDLPPNLPWVEVDLPAMVEEKEQALAGERPRCELRRCAVDLADHAALGEFLDRTLATAERALVLTEGLLVYLEPAEVLALSTALSRPQIQWWVFDLMSEACRRRVQRQGGEMLTNAPLRFGTDDGVAYFERLGWKLHSATSLFHAAERFRRLPWFQRPLTYWPQPNPRNPGRVPWGGVVSLRH</sequence>
<evidence type="ECO:0000256" key="2">
    <source>
        <dbReference type="ARBA" id="ARBA00008138"/>
    </source>
</evidence>
<evidence type="ECO:0000313" key="8">
    <source>
        <dbReference type="Proteomes" id="UP000431401"/>
    </source>
</evidence>
<dbReference type="Proteomes" id="UP000431401">
    <property type="component" value="Unassembled WGS sequence"/>
</dbReference>
<dbReference type="GO" id="GO:0032259">
    <property type="term" value="P:methylation"/>
    <property type="evidence" value="ECO:0007669"/>
    <property type="project" value="UniProtKB-KW"/>
</dbReference>
<evidence type="ECO:0000256" key="4">
    <source>
        <dbReference type="ARBA" id="ARBA00022679"/>
    </source>
</evidence>
<keyword evidence="8" id="KW-1185">Reference proteome</keyword>
<organism evidence="7 8">
    <name type="scientific">Nocardia aurantia</name>
    <dbReference type="NCBI Taxonomy" id="2585199"/>
    <lineage>
        <taxon>Bacteria</taxon>
        <taxon>Bacillati</taxon>
        <taxon>Actinomycetota</taxon>
        <taxon>Actinomycetes</taxon>
        <taxon>Mycobacteriales</taxon>
        <taxon>Nocardiaceae</taxon>
        <taxon>Nocardia</taxon>
    </lineage>
</organism>
<proteinExistence type="inferred from homology"/>
<dbReference type="EC" id="2.1.1.-" evidence="6"/>
<dbReference type="InterPro" id="IPR029063">
    <property type="entry name" value="SAM-dependent_MTases_sf"/>
</dbReference>
<dbReference type="Gene3D" id="3.40.50.150">
    <property type="entry name" value="Vaccinia Virus protein VP39"/>
    <property type="match status" value="1"/>
</dbReference>
<evidence type="ECO:0000313" key="7">
    <source>
        <dbReference type="EMBL" id="MQY30710.1"/>
    </source>
</evidence>
<comment type="caution">
    <text evidence="7">The sequence shown here is derived from an EMBL/GenBank/DDBJ whole genome shotgun (WGS) entry which is preliminary data.</text>
</comment>
<evidence type="ECO:0000256" key="5">
    <source>
        <dbReference type="ARBA" id="ARBA00022691"/>
    </source>
</evidence>
<dbReference type="GO" id="GO:0008168">
    <property type="term" value="F:methyltransferase activity"/>
    <property type="evidence" value="ECO:0007669"/>
    <property type="project" value="UniProtKB-UniRule"/>
</dbReference>
<keyword evidence="5 6" id="KW-0949">S-adenosyl-L-methionine</keyword>
<dbReference type="SUPFAM" id="SSF53335">
    <property type="entry name" value="S-adenosyl-L-methionine-dependent methyltransferases"/>
    <property type="match status" value="1"/>
</dbReference>
<accession>A0A7K0DY31</accession>